<evidence type="ECO:0000313" key="9">
    <source>
        <dbReference type="Proteomes" id="UP000035763"/>
    </source>
</evidence>
<evidence type="ECO:0000256" key="4">
    <source>
        <dbReference type="PROSITE-ProRule" id="PRU01248"/>
    </source>
</evidence>
<dbReference type="InterPro" id="IPR044068">
    <property type="entry name" value="CB"/>
</dbReference>
<dbReference type="Gene3D" id="1.10.150.130">
    <property type="match status" value="1"/>
</dbReference>
<protein>
    <submittedName>
        <fullName evidence="8">Transposase</fullName>
    </submittedName>
</protein>
<dbReference type="GO" id="GO:0006310">
    <property type="term" value="P:DNA recombination"/>
    <property type="evidence" value="ECO:0007669"/>
    <property type="project" value="UniProtKB-KW"/>
</dbReference>
<dbReference type="PANTHER" id="PTHR30349">
    <property type="entry name" value="PHAGE INTEGRASE-RELATED"/>
    <property type="match status" value="1"/>
</dbReference>
<dbReference type="EMBL" id="CAJA01000377">
    <property type="protein sequence ID" value="CCH74411.1"/>
    <property type="molecule type" value="Genomic_DNA"/>
</dbReference>
<accession>W6K073</accession>
<dbReference type="Gene3D" id="1.10.443.10">
    <property type="entry name" value="Intergrase catalytic core"/>
    <property type="match status" value="1"/>
</dbReference>
<gene>
    <name evidence="8" type="ORF">BN11_4380002</name>
</gene>
<evidence type="ECO:0000256" key="3">
    <source>
        <dbReference type="ARBA" id="ARBA00023172"/>
    </source>
</evidence>
<keyword evidence="3" id="KW-0233">DNA recombination</keyword>
<dbReference type="OrthoDB" id="7476432at2"/>
<feature type="region of interest" description="Disordered" evidence="5">
    <location>
        <begin position="158"/>
        <end position="180"/>
    </location>
</feature>
<keyword evidence="9" id="KW-1185">Reference proteome</keyword>
<dbReference type="InterPro" id="IPR010998">
    <property type="entry name" value="Integrase_recombinase_N"/>
</dbReference>
<dbReference type="AlphaFoldDB" id="W6K073"/>
<comment type="caution">
    <text evidence="8">The sequence shown here is derived from an EMBL/GenBank/DDBJ whole genome shotgun (WGS) entry which is preliminary data.</text>
</comment>
<dbReference type="InterPro" id="IPR011010">
    <property type="entry name" value="DNA_brk_join_enz"/>
</dbReference>
<sequence length="375" mass="40686">MQVIGASVPGFRRGWVEADGEASVEEVRTSGIGSFMPCLVRSAGSVPSLGDPLLDEYLRFTAARVRPNTLIAQAFDLKVFFAVVKKPPQQVSVTDVLAFIEAQRAPRRGGNVVRLADGEVGLAASTIKRRLATLSALFDYLFLRGFCDRNPVPRSLGARHARCSGTGQGARRGAPLVRTPRKLPRVLSPGEVTALTGALRTDRDRAMVALMLHGGLRRCEVLGLRLSHVHVGDRRVFVTDGKGGHQRLVPVANVFFTALAAYLAVERPKESADDHVFVVLKGPNRGRPLTAAGLDEILTGARGRAGLTHASCHELRHTCFTRLREAGMALEAIQAQAGHASIETTRIYLHLSNDWLAGEYHKAMAILDDWDGEEP</sequence>
<dbReference type="InterPro" id="IPR013762">
    <property type="entry name" value="Integrase-like_cat_sf"/>
</dbReference>
<evidence type="ECO:0000256" key="2">
    <source>
        <dbReference type="ARBA" id="ARBA00023125"/>
    </source>
</evidence>
<dbReference type="PROSITE" id="PS51898">
    <property type="entry name" value="TYR_RECOMBINASE"/>
    <property type="match status" value="1"/>
</dbReference>
<comment type="similarity">
    <text evidence="1">Belongs to the 'phage' integrase family.</text>
</comment>
<organism evidence="8 9">
    <name type="scientific">Nostocoides australiense Ben110</name>
    <dbReference type="NCBI Taxonomy" id="1193182"/>
    <lineage>
        <taxon>Bacteria</taxon>
        <taxon>Bacillati</taxon>
        <taxon>Actinomycetota</taxon>
        <taxon>Actinomycetes</taxon>
        <taxon>Micrococcales</taxon>
        <taxon>Intrasporangiaceae</taxon>
        <taxon>Nostocoides</taxon>
    </lineage>
</organism>
<keyword evidence="2 4" id="KW-0238">DNA-binding</keyword>
<dbReference type="Proteomes" id="UP000035763">
    <property type="component" value="Unassembled WGS sequence"/>
</dbReference>
<dbReference type="InterPro" id="IPR002104">
    <property type="entry name" value="Integrase_catalytic"/>
</dbReference>
<dbReference type="Pfam" id="PF00589">
    <property type="entry name" value="Phage_integrase"/>
    <property type="match status" value="1"/>
</dbReference>
<proteinExistence type="inferred from homology"/>
<dbReference type="GO" id="GO:0015074">
    <property type="term" value="P:DNA integration"/>
    <property type="evidence" value="ECO:0007669"/>
    <property type="project" value="InterPro"/>
</dbReference>
<dbReference type="STRING" id="1193182.BN11_4380002"/>
<dbReference type="InterPro" id="IPR050090">
    <property type="entry name" value="Tyrosine_recombinase_XerCD"/>
</dbReference>
<name>W6K073_9MICO</name>
<evidence type="ECO:0000256" key="1">
    <source>
        <dbReference type="ARBA" id="ARBA00008857"/>
    </source>
</evidence>
<evidence type="ECO:0000313" key="8">
    <source>
        <dbReference type="EMBL" id="CCH74411.1"/>
    </source>
</evidence>
<feature type="domain" description="Core-binding (CB)" evidence="7">
    <location>
        <begin position="48"/>
        <end position="142"/>
    </location>
</feature>
<dbReference type="GO" id="GO:0003677">
    <property type="term" value="F:DNA binding"/>
    <property type="evidence" value="ECO:0007669"/>
    <property type="project" value="UniProtKB-UniRule"/>
</dbReference>
<feature type="domain" description="Tyr recombinase" evidence="6">
    <location>
        <begin position="182"/>
        <end position="361"/>
    </location>
</feature>
<evidence type="ECO:0000259" key="6">
    <source>
        <dbReference type="PROSITE" id="PS51898"/>
    </source>
</evidence>
<evidence type="ECO:0000259" key="7">
    <source>
        <dbReference type="PROSITE" id="PS51900"/>
    </source>
</evidence>
<dbReference type="PROSITE" id="PS51900">
    <property type="entry name" value="CB"/>
    <property type="match status" value="1"/>
</dbReference>
<dbReference type="PANTHER" id="PTHR30349:SF64">
    <property type="entry name" value="PROPHAGE INTEGRASE INTD-RELATED"/>
    <property type="match status" value="1"/>
</dbReference>
<reference evidence="8 9" key="1">
    <citation type="journal article" date="2013" name="ISME J.">
        <title>A metabolic model for members of the genus Tetrasphaera involved in enhanced biological phosphorus removal.</title>
        <authorList>
            <person name="Kristiansen R."/>
            <person name="Nguyen H.T.T."/>
            <person name="Saunders A.M."/>
            <person name="Nielsen J.L."/>
            <person name="Wimmer R."/>
            <person name="Le V.Q."/>
            <person name="McIlroy S.J."/>
            <person name="Petrovski S."/>
            <person name="Seviour R.J."/>
            <person name="Calteau A."/>
            <person name="Nielsen K.L."/>
            <person name="Nielsen P.H."/>
        </authorList>
    </citation>
    <scope>NUCLEOTIDE SEQUENCE [LARGE SCALE GENOMIC DNA]</scope>
    <source>
        <strain evidence="8 9">Ben110</strain>
    </source>
</reference>
<dbReference type="SUPFAM" id="SSF56349">
    <property type="entry name" value="DNA breaking-rejoining enzymes"/>
    <property type="match status" value="1"/>
</dbReference>
<evidence type="ECO:0000256" key="5">
    <source>
        <dbReference type="SAM" id="MobiDB-lite"/>
    </source>
</evidence>